<evidence type="ECO:0000256" key="4">
    <source>
        <dbReference type="ARBA" id="ARBA00023235"/>
    </source>
</evidence>
<evidence type="ECO:0000256" key="3">
    <source>
        <dbReference type="ARBA" id="ARBA00022694"/>
    </source>
</evidence>
<evidence type="ECO:0000256" key="5">
    <source>
        <dbReference type="ARBA" id="ARBA00075270"/>
    </source>
</evidence>
<dbReference type="STRING" id="41427.A0A182IQ80"/>
<dbReference type="InterPro" id="IPR039894">
    <property type="entry name" value="Pus10-like"/>
</dbReference>
<keyword evidence="4" id="KW-0413">Isomerase</keyword>
<dbReference type="InterPro" id="IPR048742">
    <property type="entry name" value="Pus10_N_euk"/>
</dbReference>
<dbReference type="FunFam" id="3.30.70.3190:FF:000001">
    <property type="entry name" value="tRNA pseudouridine synthase Pus10"/>
    <property type="match status" value="1"/>
</dbReference>
<proteinExistence type="inferred from homology"/>
<evidence type="ECO:0000256" key="7">
    <source>
        <dbReference type="ARBA" id="ARBA00083669"/>
    </source>
</evidence>
<dbReference type="SUPFAM" id="SSF55120">
    <property type="entry name" value="Pseudouridine synthase"/>
    <property type="match status" value="1"/>
</dbReference>
<evidence type="ECO:0000259" key="9">
    <source>
        <dbReference type="Pfam" id="PF21238"/>
    </source>
</evidence>
<evidence type="ECO:0000256" key="1">
    <source>
        <dbReference type="ARBA" id="ARBA00009652"/>
    </source>
</evidence>
<evidence type="ECO:0000313" key="10">
    <source>
        <dbReference type="EnsemblMetazoa" id="AATE003384-PA.1"/>
    </source>
</evidence>
<dbReference type="PANTHER" id="PTHR21568:SF0">
    <property type="entry name" value="TRNA PSEUDOURIDINE SYNTHASE PUS10"/>
    <property type="match status" value="1"/>
</dbReference>
<evidence type="ECO:0000259" key="8">
    <source>
        <dbReference type="Pfam" id="PF21237"/>
    </source>
</evidence>
<dbReference type="EC" id="5.4.99.25" evidence="2"/>
<name>A0A182IQ80_ANOAO</name>
<organism evidence="10">
    <name type="scientific">Anopheles atroparvus</name>
    <name type="common">European mosquito</name>
    <dbReference type="NCBI Taxonomy" id="41427"/>
    <lineage>
        <taxon>Eukaryota</taxon>
        <taxon>Metazoa</taxon>
        <taxon>Ecdysozoa</taxon>
        <taxon>Arthropoda</taxon>
        <taxon>Hexapoda</taxon>
        <taxon>Insecta</taxon>
        <taxon>Pterygota</taxon>
        <taxon>Neoptera</taxon>
        <taxon>Endopterygota</taxon>
        <taxon>Diptera</taxon>
        <taxon>Nematocera</taxon>
        <taxon>Culicoidea</taxon>
        <taxon>Culicidae</taxon>
        <taxon>Anophelinae</taxon>
        <taxon>Anopheles</taxon>
    </lineage>
</organism>
<dbReference type="Pfam" id="PF21237">
    <property type="entry name" value="Pus10_N_euk"/>
    <property type="match status" value="1"/>
</dbReference>
<dbReference type="GO" id="GO:0003723">
    <property type="term" value="F:RNA binding"/>
    <property type="evidence" value="ECO:0007669"/>
    <property type="project" value="InterPro"/>
</dbReference>
<dbReference type="Gene3D" id="3.30.70.2510">
    <property type="match status" value="1"/>
</dbReference>
<accession>A0A182IQ80</accession>
<dbReference type="InterPro" id="IPR048741">
    <property type="entry name" value="Pus10-like_C"/>
</dbReference>
<dbReference type="EnsemblMetazoa" id="AATE003384-RA">
    <property type="protein sequence ID" value="AATE003384-PA.1"/>
    <property type="gene ID" value="AATE003384"/>
</dbReference>
<keyword evidence="3" id="KW-0819">tRNA processing</keyword>
<sequence>MGQQKEIYEYLRSIDCCRVCCLRFLKATKEEFVEAQATIVKRGLEDEQETDENESQPKLKKTKENVCIACLGLFDEGQLSTLANEVKESVEYKRYNCEAGFLTSISLPIALHLRQLALWFELIERFPLAYRPGTPPDIPAKDAVKIIIIHRLEQTLGKPFSVDGVTVNVPFSYATEQAELSKLAGVSPGVFADRKSHKHCRKDFITRNAFEKHFTPSVIDRTAFRKYYPFPPTSCEEERLVRGELTFTGPTIFVAGRYNKLSRALSQTPWVIEGKRLMEESVQETIVAAIAPHFGVSDERLIFSSSGREDVDVRCLGKGRPFVLEIPGAMCDQLPEQTAIEMERNVGSSKTVVIRDLQLVKREDLVNIRGDDADKRKFYRALCVTKSPVTPDTVKLLCTDEPFVVQQVTPLRVLHRRPLLARPRTVYKVRAQPCRDNPHAIVIDIESQAGTYIKELVHGDFGRTTPSFRSIIGAPIDIQALDVMAIDLDWPKSLEREKMH</sequence>
<dbReference type="Gene3D" id="3.30.70.3190">
    <property type="match status" value="1"/>
</dbReference>
<dbReference type="VEuPathDB" id="VectorBase:AATE003384"/>
<feature type="domain" description="Pus10 N-terminal eukaryotes" evidence="8">
    <location>
        <begin position="67"/>
        <end position="237"/>
    </location>
</feature>
<dbReference type="GO" id="GO:0031119">
    <property type="term" value="P:tRNA pseudouridine synthesis"/>
    <property type="evidence" value="ECO:0007669"/>
    <property type="project" value="UniProtKB-ARBA"/>
</dbReference>
<protein>
    <recommendedName>
        <fullName evidence="2">tRNA pseudouridine(55) synthase</fullName>
        <ecNumber evidence="2">5.4.99.25</ecNumber>
    </recommendedName>
    <alternativeName>
        <fullName evidence="7">tRNA pseudouridine 55 synthase</fullName>
    </alternativeName>
    <alternativeName>
        <fullName evidence="5">tRNA pseudouridylate synthase</fullName>
    </alternativeName>
    <alternativeName>
        <fullName evidence="6">tRNA-uridine isomerase</fullName>
    </alternativeName>
</protein>
<dbReference type="FunFam" id="3.30.70.2510:FF:000001">
    <property type="entry name" value="tRNA pseudouridine synthase Pus10"/>
    <property type="match status" value="1"/>
</dbReference>
<feature type="domain" description="Pus10-like C-terminal" evidence="9">
    <location>
        <begin position="253"/>
        <end position="487"/>
    </location>
</feature>
<dbReference type="GO" id="GO:0160148">
    <property type="term" value="F:tRNA pseudouridine(55) synthase activity"/>
    <property type="evidence" value="ECO:0007669"/>
    <property type="project" value="UniProtKB-EC"/>
</dbReference>
<comment type="similarity">
    <text evidence="1">Belongs to the pseudouridine synthase Pus10 family.</text>
</comment>
<dbReference type="AlphaFoldDB" id="A0A182IQ80"/>
<dbReference type="Pfam" id="PF21238">
    <property type="entry name" value="Pus10_C"/>
    <property type="match status" value="1"/>
</dbReference>
<evidence type="ECO:0000256" key="2">
    <source>
        <dbReference type="ARBA" id="ARBA00012787"/>
    </source>
</evidence>
<evidence type="ECO:0000256" key="6">
    <source>
        <dbReference type="ARBA" id="ARBA00079393"/>
    </source>
</evidence>
<reference evidence="10" key="1">
    <citation type="submission" date="2022-08" db="UniProtKB">
        <authorList>
            <consortium name="EnsemblMetazoa"/>
        </authorList>
    </citation>
    <scope>IDENTIFICATION</scope>
    <source>
        <strain evidence="10">EBRO</strain>
    </source>
</reference>
<dbReference type="PANTHER" id="PTHR21568">
    <property type="entry name" value="TRNA PSEUDOURIDINE SYNTHASE PUS10"/>
    <property type="match status" value="1"/>
</dbReference>
<dbReference type="InterPro" id="IPR020103">
    <property type="entry name" value="PsdUridine_synth_cat_dom_sf"/>
</dbReference>